<reference evidence="1 2" key="1">
    <citation type="submission" date="2018-12" db="EMBL/GenBank/DDBJ databases">
        <authorList>
            <consortium name="Pathogen Informatics"/>
        </authorList>
    </citation>
    <scope>NUCLEOTIDE SEQUENCE [LARGE SCALE GENOMIC DNA]</scope>
    <source>
        <strain evidence="1 2">NCTC10951</strain>
    </source>
</reference>
<protein>
    <submittedName>
        <fullName evidence="1">Glycosyltransferase</fullName>
    </submittedName>
</protein>
<accession>A0A448PLD8</accession>
<gene>
    <name evidence="1" type="ORF">NCTC10951_01611</name>
</gene>
<dbReference type="KEGG" id="avc:NCTC10951_01611"/>
<evidence type="ECO:0000313" key="2">
    <source>
        <dbReference type="Proteomes" id="UP000268658"/>
    </source>
</evidence>
<evidence type="ECO:0000313" key="1">
    <source>
        <dbReference type="EMBL" id="VEI16312.1"/>
    </source>
</evidence>
<keyword evidence="1" id="KW-0808">Transferase</keyword>
<dbReference type="GO" id="GO:0016740">
    <property type="term" value="F:transferase activity"/>
    <property type="evidence" value="ECO:0007669"/>
    <property type="project" value="UniProtKB-KW"/>
</dbReference>
<dbReference type="RefSeq" id="WP_232022933.1">
    <property type="nucleotide sequence ID" value="NZ_JASPER010000012.1"/>
</dbReference>
<organism evidence="1 2">
    <name type="scientific">Actinomyces viscosus</name>
    <dbReference type="NCBI Taxonomy" id="1656"/>
    <lineage>
        <taxon>Bacteria</taxon>
        <taxon>Bacillati</taxon>
        <taxon>Actinomycetota</taxon>
        <taxon>Actinomycetes</taxon>
        <taxon>Actinomycetales</taxon>
        <taxon>Actinomycetaceae</taxon>
        <taxon>Actinomyces</taxon>
    </lineage>
</organism>
<dbReference type="AlphaFoldDB" id="A0A448PLD8"/>
<dbReference type="Proteomes" id="UP000268658">
    <property type="component" value="Chromosome"/>
</dbReference>
<proteinExistence type="predicted"/>
<sequence length="92" mass="10271">MTFIKAFNCLTSRVFDTHVTDMFSGYRVFSRRFVKTFPAMSREFETELTVHAATLRVPQIEVPVGFKERAAGTESKLKGLGGVRVGVVVLSI</sequence>
<name>A0A448PLD8_ACTVI</name>
<dbReference type="EMBL" id="LR134477">
    <property type="protein sequence ID" value="VEI16312.1"/>
    <property type="molecule type" value="Genomic_DNA"/>
</dbReference>